<dbReference type="GO" id="GO:0016874">
    <property type="term" value="F:ligase activity"/>
    <property type="evidence" value="ECO:0007669"/>
    <property type="project" value="UniProtKB-KW"/>
</dbReference>
<dbReference type="Pfam" id="PF21948">
    <property type="entry name" value="LplA-B_cat"/>
    <property type="match status" value="1"/>
</dbReference>
<proteinExistence type="predicted"/>
<sequence>MKWRFIDTKIHSGAWNMAIDEAVMTCCAAGRVPPTLRFYRWAPPALTLGYFQKAERDVNFDACAHLGIDVVRRLTGGRAVLHDQELTYSIIMPHEGCPLPDSITDSYRVLSRGLAEGFRILNLPVTMSRPAPRSGKLGSSAACFDALSVWELEADGKKIVGSAQARRFGSVLQHGSVLNDLNPEMLFATMKDEKPQRLERAKATFLEKATSIRHLIGRPLPWNELFDAFKEGFFIALERDLDAHFVEDDLTDDELSLAEDLIENKYATCDWNRRR</sequence>
<dbReference type="CDD" id="cd16443">
    <property type="entry name" value="LplA"/>
    <property type="match status" value="1"/>
</dbReference>
<keyword evidence="3" id="KW-1185">Reference proteome</keyword>
<dbReference type="SUPFAM" id="SSF55681">
    <property type="entry name" value="Class II aaRS and biotin synthetases"/>
    <property type="match status" value="1"/>
</dbReference>
<evidence type="ECO:0000259" key="1">
    <source>
        <dbReference type="PROSITE" id="PS51733"/>
    </source>
</evidence>
<dbReference type="RefSeq" id="WP_009165247.1">
    <property type="nucleotide sequence ID" value="NZ_ADFP01000086.1"/>
</dbReference>
<keyword evidence="2" id="KW-0436">Ligase</keyword>
<evidence type="ECO:0000313" key="3">
    <source>
        <dbReference type="Proteomes" id="UP000006462"/>
    </source>
</evidence>
<dbReference type="EC" id="6.3.-.-" evidence="2"/>
<comment type="caution">
    <text evidence="2">The sequence shown here is derived from an EMBL/GenBank/DDBJ whole genome shotgun (WGS) entry which is preliminary data.</text>
</comment>
<dbReference type="PROSITE" id="PS51733">
    <property type="entry name" value="BPL_LPL_CATALYTIC"/>
    <property type="match status" value="1"/>
</dbReference>
<name>A0ABP2HSK0_9BACT</name>
<dbReference type="InterPro" id="IPR050664">
    <property type="entry name" value="Octanoyltrans_LipM/LipL"/>
</dbReference>
<feature type="domain" description="BPL/LPL catalytic" evidence="1">
    <location>
        <begin position="30"/>
        <end position="241"/>
    </location>
</feature>
<dbReference type="InterPro" id="IPR004143">
    <property type="entry name" value="BPL_LPL_catalytic"/>
</dbReference>
<dbReference type="EMBL" id="ADFP01000086">
    <property type="protein sequence ID" value="EFB90288.1"/>
    <property type="molecule type" value="Genomic_DNA"/>
</dbReference>
<organism evidence="2 3">
    <name type="scientific">Pyramidobacter piscolens W5455</name>
    <dbReference type="NCBI Taxonomy" id="352165"/>
    <lineage>
        <taxon>Bacteria</taxon>
        <taxon>Thermotogati</taxon>
        <taxon>Synergistota</taxon>
        <taxon>Synergistia</taxon>
        <taxon>Synergistales</taxon>
        <taxon>Dethiosulfovibrionaceae</taxon>
        <taxon>Pyramidobacter</taxon>
    </lineage>
</organism>
<dbReference type="PANTHER" id="PTHR43679">
    <property type="entry name" value="OCTANOYLTRANSFERASE LIPM-RELATED"/>
    <property type="match status" value="1"/>
</dbReference>
<gene>
    <name evidence="2" type="ORF">HMPREF7215_1200</name>
</gene>
<dbReference type="PANTHER" id="PTHR43679:SF2">
    <property type="entry name" value="OCTANOYL-[GCVH]:PROTEIN N-OCTANOYLTRANSFERASE"/>
    <property type="match status" value="1"/>
</dbReference>
<dbReference type="Gene3D" id="3.30.930.10">
    <property type="entry name" value="Bira Bifunctional Protein, Domain 2"/>
    <property type="match status" value="1"/>
</dbReference>
<dbReference type="GeneID" id="90985322"/>
<reference evidence="2 3" key="1">
    <citation type="submission" date="2009-12" db="EMBL/GenBank/DDBJ databases">
        <authorList>
            <person name="Shrivastava S."/>
            <person name="Madupu R."/>
            <person name="Durkin A.S."/>
            <person name="Torralba M."/>
            <person name="Methe B."/>
            <person name="Sutton G.G."/>
            <person name="Strausberg R.L."/>
            <person name="Nelson K.E."/>
        </authorList>
    </citation>
    <scope>NUCLEOTIDE SEQUENCE [LARGE SCALE GENOMIC DNA]</scope>
    <source>
        <strain evidence="2 3">W5455</strain>
    </source>
</reference>
<accession>A0ABP2HSK0</accession>
<dbReference type="InterPro" id="IPR045864">
    <property type="entry name" value="aa-tRNA-synth_II/BPL/LPL"/>
</dbReference>
<dbReference type="Proteomes" id="UP000006462">
    <property type="component" value="Unassembled WGS sequence"/>
</dbReference>
<evidence type="ECO:0000313" key="2">
    <source>
        <dbReference type="EMBL" id="EFB90288.1"/>
    </source>
</evidence>
<protein>
    <submittedName>
        <fullName evidence="2">Biotin/lipoate A/B protein ligase family protein</fullName>
        <ecNumber evidence="2">6.3.-.-</ecNumber>
    </submittedName>
</protein>